<feature type="non-terminal residue" evidence="1">
    <location>
        <position position="1"/>
    </location>
</feature>
<proteinExistence type="predicted"/>
<sequence>SSKSEDKIKNEQTFSILPHPAKTNDPADLNPRTEKGGGLSSQALAGIQAHHAKGPYVPSQDIVDNLPAPLSRDELDARAAELNR</sequence>
<accession>A0ACD3A5E1</accession>
<protein>
    <submittedName>
        <fullName evidence="1">Uncharacterized protein</fullName>
    </submittedName>
</protein>
<dbReference type="EMBL" id="ML208714">
    <property type="protein sequence ID" value="TFK60940.1"/>
    <property type="molecule type" value="Genomic_DNA"/>
</dbReference>
<reference evidence="1 2" key="1">
    <citation type="journal article" date="2019" name="Nat. Ecol. Evol.">
        <title>Megaphylogeny resolves global patterns of mushroom evolution.</title>
        <authorList>
            <person name="Varga T."/>
            <person name="Krizsan K."/>
            <person name="Foldi C."/>
            <person name="Dima B."/>
            <person name="Sanchez-Garcia M."/>
            <person name="Sanchez-Ramirez S."/>
            <person name="Szollosi G.J."/>
            <person name="Szarkandi J.G."/>
            <person name="Papp V."/>
            <person name="Albert L."/>
            <person name="Andreopoulos W."/>
            <person name="Angelini C."/>
            <person name="Antonin V."/>
            <person name="Barry K.W."/>
            <person name="Bougher N.L."/>
            <person name="Buchanan P."/>
            <person name="Buyck B."/>
            <person name="Bense V."/>
            <person name="Catcheside P."/>
            <person name="Chovatia M."/>
            <person name="Cooper J."/>
            <person name="Damon W."/>
            <person name="Desjardin D."/>
            <person name="Finy P."/>
            <person name="Geml J."/>
            <person name="Haridas S."/>
            <person name="Hughes K."/>
            <person name="Justo A."/>
            <person name="Karasinski D."/>
            <person name="Kautmanova I."/>
            <person name="Kiss B."/>
            <person name="Kocsube S."/>
            <person name="Kotiranta H."/>
            <person name="LaButti K.M."/>
            <person name="Lechner B.E."/>
            <person name="Liimatainen K."/>
            <person name="Lipzen A."/>
            <person name="Lukacs Z."/>
            <person name="Mihaltcheva S."/>
            <person name="Morgado L.N."/>
            <person name="Niskanen T."/>
            <person name="Noordeloos M.E."/>
            <person name="Ohm R.A."/>
            <person name="Ortiz-Santana B."/>
            <person name="Ovrebo C."/>
            <person name="Racz N."/>
            <person name="Riley R."/>
            <person name="Savchenko A."/>
            <person name="Shiryaev A."/>
            <person name="Soop K."/>
            <person name="Spirin V."/>
            <person name="Szebenyi C."/>
            <person name="Tomsovsky M."/>
            <person name="Tulloss R.E."/>
            <person name="Uehling J."/>
            <person name="Grigoriev I.V."/>
            <person name="Vagvolgyi C."/>
            <person name="Papp T."/>
            <person name="Martin F.M."/>
            <person name="Miettinen O."/>
            <person name="Hibbett D.S."/>
            <person name="Nagy L.G."/>
        </authorList>
    </citation>
    <scope>NUCLEOTIDE SEQUENCE [LARGE SCALE GENOMIC DNA]</scope>
    <source>
        <strain evidence="1 2">NL-1719</strain>
    </source>
</reference>
<evidence type="ECO:0000313" key="1">
    <source>
        <dbReference type="EMBL" id="TFK60940.1"/>
    </source>
</evidence>
<evidence type="ECO:0000313" key="2">
    <source>
        <dbReference type="Proteomes" id="UP000308600"/>
    </source>
</evidence>
<gene>
    <name evidence="1" type="ORF">BDN72DRAFT_720723</name>
</gene>
<dbReference type="Proteomes" id="UP000308600">
    <property type="component" value="Unassembled WGS sequence"/>
</dbReference>
<organism evidence="1 2">
    <name type="scientific">Pluteus cervinus</name>
    <dbReference type="NCBI Taxonomy" id="181527"/>
    <lineage>
        <taxon>Eukaryota</taxon>
        <taxon>Fungi</taxon>
        <taxon>Dikarya</taxon>
        <taxon>Basidiomycota</taxon>
        <taxon>Agaricomycotina</taxon>
        <taxon>Agaricomycetes</taxon>
        <taxon>Agaricomycetidae</taxon>
        <taxon>Agaricales</taxon>
        <taxon>Pluteineae</taxon>
        <taxon>Pluteaceae</taxon>
        <taxon>Pluteus</taxon>
    </lineage>
</organism>
<name>A0ACD3A5E1_9AGAR</name>
<keyword evidence="2" id="KW-1185">Reference proteome</keyword>
<feature type="non-terminal residue" evidence="1">
    <location>
        <position position="84"/>
    </location>
</feature>